<dbReference type="InterPro" id="IPR036291">
    <property type="entry name" value="NAD(P)-bd_dom_sf"/>
</dbReference>
<gene>
    <name evidence="3" type="ORF">DY262_18135</name>
</gene>
<dbReference type="InterPro" id="IPR057326">
    <property type="entry name" value="KR_dom"/>
</dbReference>
<dbReference type="Gene3D" id="3.40.50.720">
    <property type="entry name" value="NAD(P)-binding Rossmann-like Domain"/>
    <property type="match status" value="1"/>
</dbReference>
<dbReference type="Proteomes" id="UP000261931">
    <property type="component" value="Unassembled WGS sequence"/>
</dbReference>
<dbReference type="PROSITE" id="PS00061">
    <property type="entry name" value="ADH_SHORT"/>
    <property type="match status" value="1"/>
</dbReference>
<dbReference type="PANTHER" id="PTHR42760:SF40">
    <property type="entry name" value="3-OXOACYL-[ACYL-CARRIER-PROTEIN] REDUCTASE, CHLOROPLASTIC"/>
    <property type="match status" value="1"/>
</dbReference>
<evidence type="ECO:0000259" key="2">
    <source>
        <dbReference type="SMART" id="SM00822"/>
    </source>
</evidence>
<dbReference type="CDD" id="cd05233">
    <property type="entry name" value="SDR_c"/>
    <property type="match status" value="1"/>
</dbReference>
<dbReference type="PRINTS" id="PR00080">
    <property type="entry name" value="SDRFAMILY"/>
</dbReference>
<evidence type="ECO:0000256" key="1">
    <source>
        <dbReference type="ARBA" id="ARBA00006484"/>
    </source>
</evidence>
<comment type="similarity">
    <text evidence="1">Belongs to the short-chain dehydrogenases/reductases (SDR) family.</text>
</comment>
<sequence>MSFVSTSDDAPVSVVTGGASGIGAATAALLARRGHQVVTLDRAAVPDATLAGAVADGRLTHIACDLAREDAVCAAFLAIAQRFGRIGGLVNSAGIESRHLLDDMTVTDWDRVLDVNLRGTMLCLREAAPLMRDGGSVVNVASIAGKRMSYSGDAAYTASKGAVLAFTRHMAFELSGRRIRVNAVCPGPTLTPMIHRSLSAERIAAVAETVPLGRWVEAADVAESIAFLLSPAAAMITGSTIDVDGGMLVSNGTPYRDYVAARQAQRPMPPQQETTP</sequence>
<dbReference type="EMBL" id="QVLS01000012">
    <property type="protein sequence ID" value="RFP77275.1"/>
    <property type="molecule type" value="Genomic_DNA"/>
</dbReference>
<dbReference type="GO" id="GO:0030497">
    <property type="term" value="P:fatty acid elongation"/>
    <property type="evidence" value="ECO:0007669"/>
    <property type="project" value="TreeGrafter"/>
</dbReference>
<dbReference type="SUPFAM" id="SSF51735">
    <property type="entry name" value="NAD(P)-binding Rossmann-fold domains"/>
    <property type="match status" value="1"/>
</dbReference>
<dbReference type="PRINTS" id="PR00081">
    <property type="entry name" value="GDHRDH"/>
</dbReference>
<dbReference type="InterPro" id="IPR002347">
    <property type="entry name" value="SDR_fam"/>
</dbReference>
<keyword evidence="4" id="KW-1185">Reference proteome</keyword>
<proteinExistence type="inferred from homology"/>
<protein>
    <submittedName>
        <fullName evidence="3">SDR family oxidoreductase</fullName>
    </submittedName>
</protein>
<dbReference type="Pfam" id="PF13561">
    <property type="entry name" value="adh_short_C2"/>
    <property type="match status" value="1"/>
</dbReference>
<evidence type="ECO:0000313" key="3">
    <source>
        <dbReference type="EMBL" id="RFP77275.1"/>
    </source>
</evidence>
<reference evidence="3 4" key="1">
    <citation type="submission" date="2018-08" db="EMBL/GenBank/DDBJ databases">
        <title>Hydrogenophaga sp. LA-38 isolated from sludge.</title>
        <authorList>
            <person name="Im W.-T."/>
        </authorList>
    </citation>
    <scope>NUCLEOTIDE SEQUENCE [LARGE SCALE GENOMIC DNA]</scope>
    <source>
        <strain evidence="3 4">LA-38</strain>
    </source>
</reference>
<dbReference type="FunFam" id="3.40.50.720:FF:000084">
    <property type="entry name" value="Short-chain dehydrogenase reductase"/>
    <property type="match status" value="1"/>
</dbReference>
<dbReference type="SMART" id="SM00822">
    <property type="entry name" value="PKS_KR"/>
    <property type="match status" value="1"/>
</dbReference>
<dbReference type="GO" id="GO:0016616">
    <property type="term" value="F:oxidoreductase activity, acting on the CH-OH group of donors, NAD or NADP as acceptor"/>
    <property type="evidence" value="ECO:0007669"/>
    <property type="project" value="TreeGrafter"/>
</dbReference>
<feature type="domain" description="Ketoreductase" evidence="2">
    <location>
        <begin position="11"/>
        <end position="193"/>
    </location>
</feature>
<dbReference type="RefSeq" id="WP_116960487.1">
    <property type="nucleotide sequence ID" value="NZ_QVLS01000012.1"/>
</dbReference>
<dbReference type="InterPro" id="IPR020904">
    <property type="entry name" value="Sc_DH/Rdtase_CS"/>
</dbReference>
<evidence type="ECO:0000313" key="4">
    <source>
        <dbReference type="Proteomes" id="UP000261931"/>
    </source>
</evidence>
<name>A0A372EFZ6_9BURK</name>
<accession>A0A372EFZ6</accession>
<dbReference type="AlphaFoldDB" id="A0A372EFZ6"/>
<dbReference type="PANTHER" id="PTHR42760">
    <property type="entry name" value="SHORT-CHAIN DEHYDROGENASES/REDUCTASES FAMILY MEMBER"/>
    <property type="match status" value="1"/>
</dbReference>
<organism evidence="3 4">
    <name type="scientific">Hydrogenophaga borbori</name>
    <dbReference type="NCBI Taxonomy" id="2294117"/>
    <lineage>
        <taxon>Bacteria</taxon>
        <taxon>Pseudomonadati</taxon>
        <taxon>Pseudomonadota</taxon>
        <taxon>Betaproteobacteria</taxon>
        <taxon>Burkholderiales</taxon>
        <taxon>Comamonadaceae</taxon>
        <taxon>Hydrogenophaga</taxon>
    </lineage>
</organism>
<comment type="caution">
    <text evidence="3">The sequence shown here is derived from an EMBL/GenBank/DDBJ whole genome shotgun (WGS) entry which is preliminary data.</text>
</comment>